<dbReference type="EMBL" id="FOIR01000001">
    <property type="protein sequence ID" value="SEV94477.1"/>
    <property type="molecule type" value="Genomic_DNA"/>
</dbReference>
<dbReference type="Proteomes" id="UP000199437">
    <property type="component" value="Unassembled WGS sequence"/>
</dbReference>
<evidence type="ECO:0000313" key="1">
    <source>
        <dbReference type="EMBL" id="SEV94477.1"/>
    </source>
</evidence>
<accession>A0A1I0N153</accession>
<keyword evidence="2" id="KW-1185">Reference proteome</keyword>
<dbReference type="PROSITE" id="PS51257">
    <property type="entry name" value="PROKAR_LIPOPROTEIN"/>
    <property type="match status" value="1"/>
</dbReference>
<gene>
    <name evidence="1" type="ORF">SAMN05216290_0837</name>
</gene>
<reference evidence="2" key="1">
    <citation type="submission" date="2016-10" db="EMBL/GenBank/DDBJ databases">
        <authorList>
            <person name="Varghese N."/>
            <person name="Submissions S."/>
        </authorList>
    </citation>
    <scope>NUCLEOTIDE SEQUENCE [LARGE SCALE GENOMIC DNA]</scope>
    <source>
        <strain evidence="2">CGMCC 1.12402</strain>
    </source>
</reference>
<organism evidence="1 2">
    <name type="scientific">Roseivirga pacifica</name>
    <dbReference type="NCBI Taxonomy" id="1267423"/>
    <lineage>
        <taxon>Bacteria</taxon>
        <taxon>Pseudomonadati</taxon>
        <taxon>Bacteroidota</taxon>
        <taxon>Cytophagia</taxon>
        <taxon>Cytophagales</taxon>
        <taxon>Roseivirgaceae</taxon>
        <taxon>Roseivirga</taxon>
    </lineage>
</organism>
<evidence type="ECO:0000313" key="2">
    <source>
        <dbReference type="Proteomes" id="UP000199437"/>
    </source>
</evidence>
<proteinExistence type="predicted"/>
<dbReference type="GeneID" id="99985575"/>
<name>A0A1I0N153_9BACT</name>
<dbReference type="OrthoDB" id="978727at2"/>
<sequence length="384" mass="44746">MKHTLINTMAILAIACLVSCSENQNTETTTKSYKAVVADSVVFNYLPEVQLKDYDEESEQLLLKDRSSQKIIILNKSGRIEAEFNPFVEGPNYVGPWDFGWIFFGEDSLICYGQTHIYLLTREGEIINKMPFPVEIESQWLLDFDPRTLFNYTDKEKEKFVAMISGPLGPKPRTQAFQDSVNMVYSIDLNTGQGNAIMPKLPESTYRSAGEYLGRGWPYMVNYSGSKFAQMYELDPSVYFWNADKNELINSIKIPETYWPEYKGVAFEEKGKPEILRHNVNIFSAGKFIIVQNLGRIPDELDKQIKQLDNWQESEEYKSAIRKYLKSVYLLFDENQYLGELDITEITPISWLKLDTKEDFFWVQRTYNDERDYRTFLKVKIVED</sequence>
<protein>
    <recommendedName>
        <fullName evidence="3">DUF4221 domain-containing protein</fullName>
    </recommendedName>
</protein>
<evidence type="ECO:0008006" key="3">
    <source>
        <dbReference type="Google" id="ProtNLM"/>
    </source>
</evidence>
<dbReference type="AlphaFoldDB" id="A0A1I0N153"/>
<dbReference type="RefSeq" id="WP_090257161.1">
    <property type="nucleotide sequence ID" value="NZ_FOIR01000001.1"/>
</dbReference>